<dbReference type="FunFam" id="2.70.98.30:FF:000001">
    <property type="entry name" value="alpha-mannosidase 2C1 isoform X2"/>
    <property type="match status" value="1"/>
</dbReference>
<proteinExistence type="inferred from homology"/>
<dbReference type="Gene3D" id="2.70.98.30">
    <property type="entry name" value="Golgi alpha-mannosidase II, domain 4"/>
    <property type="match status" value="1"/>
</dbReference>
<dbReference type="InterPro" id="IPR027291">
    <property type="entry name" value="Glyco_hydro_38_N_sf"/>
</dbReference>
<sequence length="1101" mass="127194">MIRMQRFIEDLKQKQWLEVVELPEWQMQRARYIRPGEYEYEQEYAHEQGYAYGQERASEQEGHEEIQHSLNPLNSTHGTTYFLSKRVQIPETWQGEAIGFIFEAGGEGLMKVNGVPYHGLDRNHTFVPLPRERVGISPQLEIELYDPIPEPHDPLNRQAVIQPPIQGIRAALVHVNQPLQSLMYSIMVLSESLQALPEKDLKRTTLVRSVHQVMDEMYHDSGRWQDGVWLHELEQRIVQTVEREDPEQHRSGFMHLVGQSHIDVAWLWPVRETVRKSSRTFSTMCTLMDTYPDFVYSQSQPQLYAFVKEHYPELYERVKARIAEGRWELVGGMWVEPDLNIPSGESLVRQILYGQQFYQSEFGKRSSIEWLPDTFGYCASLPQILRLADIPYFMTTKLNWNDTNVFPYDLFDWVGIDGTSVLSYLNHGVNEHTRPKDVHEHWQSYKQKDVHAEQMLLYGHGDGGGGVTNEMVEFAERSHLMAGQPISQFSTAGAFFEGIAASKPTLPKWHGDLYLELHRGTYTTHARNKRSNRKAEVLYREAEIWSQWDQNRVRMLDRKEVLDEGWKLIMLNQFHDIIPGTSIPEVYVTSAEEYTKVFALGDDVLQGSLDVLTDNIATNEVSGKPYVVFNSLGWERSEVICIAGDTDWEGLAAYDRYGNRLISEVEREEQENRVRLHVLVPSIPAFGYITIWLRETKEEVERYSKEEIAVTVEQGADSALGATGESDIPVGKKTTNADLEVSSAIQKTAKLEQIPACWETEFYLLEFNDLGEITRWYDKTVEREWLRPGDRANEWQFFHDKPTYWDAWDIDPRFESQRASAVQLISREIVQRGPVQDVLRFRWKLNESEISQDVILFHHQRRVDFKTRVDWNESHKLLKVAFPADLVAAKATYEIPFGALERATHNNTSWERAQFEVCGHRWADLSEGNSGFSLLNDCKYGYDIKDRTIRLSLLRAPKWPDVHADQGQHEFTYSVLPHAGDWRQANVVQRAMELNHPVQVIAPTPHRGTKPSEHSWVQFHSEHVILDTIKVSEDGAGTVLRFYESSGGRETVQVQWNEQNVSASIINLLEDELVPLTCEGGVFKLTFKPYEIKSVKLVPSS</sequence>
<evidence type="ECO:0000256" key="6">
    <source>
        <dbReference type="ARBA" id="ARBA00023295"/>
    </source>
</evidence>
<dbReference type="Pfam" id="PF01074">
    <property type="entry name" value="Glyco_hydro_38N"/>
    <property type="match status" value="1"/>
</dbReference>
<reference evidence="9" key="1">
    <citation type="submission" date="2016-10" db="EMBL/GenBank/DDBJ databases">
        <authorList>
            <person name="Varghese N."/>
            <person name="Submissions S."/>
        </authorList>
    </citation>
    <scope>NUCLEOTIDE SEQUENCE [LARGE SCALE GENOMIC DNA]</scope>
    <source>
        <strain evidence="9">BL9</strain>
    </source>
</reference>
<dbReference type="CDD" id="cd10789">
    <property type="entry name" value="GH38N_AMII_ER_cytosolic"/>
    <property type="match status" value="1"/>
</dbReference>
<accession>A0A1G5L5K9</accession>
<dbReference type="InterPro" id="IPR015341">
    <property type="entry name" value="Glyco_hydro_38_cen"/>
</dbReference>
<dbReference type="FunFam" id="3.20.110.10:FF:000002">
    <property type="entry name" value="alpha-mannosidase 2C1 isoform X1"/>
    <property type="match status" value="1"/>
</dbReference>
<evidence type="ECO:0000256" key="3">
    <source>
        <dbReference type="ARBA" id="ARBA00012752"/>
    </source>
</evidence>
<dbReference type="InterPro" id="IPR011013">
    <property type="entry name" value="Gal_mutarotase_sf_dom"/>
</dbReference>
<evidence type="ECO:0000256" key="5">
    <source>
        <dbReference type="ARBA" id="ARBA00022801"/>
    </source>
</evidence>
<gene>
    <name evidence="8" type="ORF">SAMN05720606_12046</name>
</gene>
<dbReference type="Gene3D" id="3.20.110.10">
    <property type="entry name" value="Glycoside hydrolase 38, N terminal domain"/>
    <property type="match status" value="1"/>
</dbReference>
<dbReference type="InterPro" id="IPR041147">
    <property type="entry name" value="GH38_C"/>
</dbReference>
<dbReference type="EMBL" id="FMVM01000020">
    <property type="protein sequence ID" value="SCZ08086.1"/>
    <property type="molecule type" value="Genomic_DNA"/>
</dbReference>
<dbReference type="Pfam" id="PF17677">
    <property type="entry name" value="Glyco_hydro38C2"/>
    <property type="match status" value="1"/>
</dbReference>
<keyword evidence="6" id="KW-0326">Glycosidase</keyword>
<evidence type="ECO:0000313" key="8">
    <source>
        <dbReference type="EMBL" id="SCZ08086.1"/>
    </source>
</evidence>
<keyword evidence="5" id="KW-0378">Hydrolase</keyword>
<organism evidence="8 9">
    <name type="scientific">Paenibacillus polysaccharolyticus</name>
    <dbReference type="NCBI Taxonomy" id="582692"/>
    <lineage>
        <taxon>Bacteria</taxon>
        <taxon>Bacillati</taxon>
        <taxon>Bacillota</taxon>
        <taxon>Bacilli</taxon>
        <taxon>Bacillales</taxon>
        <taxon>Paenibacillaceae</taxon>
        <taxon>Paenibacillus</taxon>
    </lineage>
</organism>
<dbReference type="PANTHER" id="PTHR46017:SF1">
    <property type="entry name" value="ALPHA-MANNOSIDASE 2C1"/>
    <property type="match status" value="1"/>
</dbReference>
<dbReference type="Gene3D" id="2.60.40.2220">
    <property type="match status" value="1"/>
</dbReference>
<evidence type="ECO:0000313" key="9">
    <source>
        <dbReference type="Proteomes" id="UP000198538"/>
    </source>
</evidence>
<evidence type="ECO:0000256" key="2">
    <source>
        <dbReference type="ARBA" id="ARBA00009792"/>
    </source>
</evidence>
<dbReference type="InterPro" id="IPR000602">
    <property type="entry name" value="Glyco_hydro_38_N"/>
</dbReference>
<dbReference type="EC" id="3.2.1.24" evidence="3"/>
<dbReference type="InterPro" id="IPR011682">
    <property type="entry name" value="Glyco_hydro_38_C"/>
</dbReference>
<evidence type="ECO:0000259" key="7">
    <source>
        <dbReference type="SMART" id="SM00872"/>
    </source>
</evidence>
<comment type="similarity">
    <text evidence="2">Belongs to the glycosyl hydrolase 38 family.</text>
</comment>
<dbReference type="GO" id="GO:0030246">
    <property type="term" value="F:carbohydrate binding"/>
    <property type="evidence" value="ECO:0007669"/>
    <property type="project" value="InterPro"/>
</dbReference>
<dbReference type="Proteomes" id="UP000198538">
    <property type="component" value="Unassembled WGS sequence"/>
</dbReference>
<evidence type="ECO:0000256" key="1">
    <source>
        <dbReference type="ARBA" id="ARBA00000365"/>
    </source>
</evidence>
<keyword evidence="9" id="KW-1185">Reference proteome</keyword>
<keyword evidence="4" id="KW-0479">Metal-binding</keyword>
<dbReference type="Gene3D" id="1.20.1270.50">
    <property type="entry name" value="Glycoside hydrolase family 38, central domain"/>
    <property type="match status" value="1"/>
</dbReference>
<dbReference type="PANTHER" id="PTHR46017">
    <property type="entry name" value="ALPHA-MANNOSIDASE 2C1"/>
    <property type="match status" value="1"/>
</dbReference>
<dbReference type="Pfam" id="PF07748">
    <property type="entry name" value="Glyco_hydro_38C"/>
    <property type="match status" value="1"/>
</dbReference>
<dbReference type="SUPFAM" id="SSF88713">
    <property type="entry name" value="Glycoside hydrolase/deacetylase"/>
    <property type="match status" value="1"/>
</dbReference>
<name>A0A1G5L5K9_9BACL</name>
<dbReference type="STRING" id="582692.SAMN05720606_12046"/>
<dbReference type="GO" id="GO:0004559">
    <property type="term" value="F:alpha-mannosidase activity"/>
    <property type="evidence" value="ECO:0007669"/>
    <property type="project" value="UniProtKB-EC"/>
</dbReference>
<dbReference type="FunFam" id="1.20.1270.50:FF:000004">
    <property type="entry name" value="alpha-mannosidase 2C1 isoform X1"/>
    <property type="match status" value="1"/>
</dbReference>
<dbReference type="InterPro" id="IPR011330">
    <property type="entry name" value="Glyco_hydro/deAcase_b/a-brl"/>
</dbReference>
<dbReference type="GO" id="GO:0006013">
    <property type="term" value="P:mannose metabolic process"/>
    <property type="evidence" value="ECO:0007669"/>
    <property type="project" value="InterPro"/>
</dbReference>
<dbReference type="SUPFAM" id="SSF88688">
    <property type="entry name" value="Families 57/38 glycoside transferase middle domain"/>
    <property type="match status" value="1"/>
</dbReference>
<dbReference type="SMART" id="SM00872">
    <property type="entry name" value="Alpha-mann_mid"/>
    <property type="match status" value="1"/>
</dbReference>
<evidence type="ECO:0000256" key="4">
    <source>
        <dbReference type="ARBA" id="ARBA00022723"/>
    </source>
</evidence>
<dbReference type="InterPro" id="IPR037094">
    <property type="entry name" value="Glyco_hydro_38_cen_sf"/>
</dbReference>
<dbReference type="InterPro" id="IPR028995">
    <property type="entry name" value="Glyco_hydro_57/38_cen_sf"/>
</dbReference>
<dbReference type="SUPFAM" id="SSF74650">
    <property type="entry name" value="Galactose mutarotase-like"/>
    <property type="match status" value="1"/>
</dbReference>
<feature type="domain" description="Glycoside hydrolase family 38 central" evidence="7">
    <location>
        <begin position="516"/>
        <end position="594"/>
    </location>
</feature>
<dbReference type="GO" id="GO:0046872">
    <property type="term" value="F:metal ion binding"/>
    <property type="evidence" value="ECO:0007669"/>
    <property type="project" value="UniProtKB-KW"/>
</dbReference>
<dbReference type="Pfam" id="PF09261">
    <property type="entry name" value="Alpha-mann_mid"/>
    <property type="match status" value="1"/>
</dbReference>
<dbReference type="RefSeq" id="WP_090924234.1">
    <property type="nucleotide sequence ID" value="NZ_FMVM01000020.1"/>
</dbReference>
<comment type="catalytic activity">
    <reaction evidence="1">
        <text>Hydrolysis of terminal, non-reducing alpha-D-mannose residues in alpha-D-mannosides.</text>
        <dbReference type="EC" id="3.2.1.24"/>
    </reaction>
</comment>
<protein>
    <recommendedName>
        <fullName evidence="3">alpha-mannosidase</fullName>
        <ecNumber evidence="3">3.2.1.24</ecNumber>
    </recommendedName>
</protein>
<dbReference type="GO" id="GO:0009313">
    <property type="term" value="P:oligosaccharide catabolic process"/>
    <property type="evidence" value="ECO:0007669"/>
    <property type="project" value="TreeGrafter"/>
</dbReference>
<dbReference type="AlphaFoldDB" id="A0A1G5L5K9"/>